<dbReference type="eggNOG" id="COG1804">
    <property type="taxonomic scope" value="Bacteria"/>
</dbReference>
<dbReference type="SUPFAM" id="SSF89796">
    <property type="entry name" value="CoA-transferase family III (CaiB/BaiF)"/>
    <property type="match status" value="1"/>
</dbReference>
<dbReference type="Gene3D" id="3.40.50.10540">
    <property type="entry name" value="Crotonobetainyl-coa:carnitine coa-transferase, domain 1"/>
    <property type="match status" value="1"/>
</dbReference>
<dbReference type="AlphaFoldDB" id="Q2G5I1"/>
<dbReference type="EMBL" id="CP000248">
    <property type="protein sequence ID" value="ABD26892.1"/>
    <property type="molecule type" value="Genomic_DNA"/>
</dbReference>
<dbReference type="STRING" id="279238.Saro_2456"/>
<dbReference type="Pfam" id="PF02515">
    <property type="entry name" value="CoA_transf_3"/>
    <property type="match status" value="1"/>
</dbReference>
<evidence type="ECO:0000256" key="1">
    <source>
        <dbReference type="SAM" id="MobiDB-lite"/>
    </source>
</evidence>
<evidence type="ECO:0000313" key="3">
    <source>
        <dbReference type="Proteomes" id="UP000009134"/>
    </source>
</evidence>
<dbReference type="Gene3D" id="3.30.1540.10">
    <property type="entry name" value="formyl-coa transferase, domain 3"/>
    <property type="match status" value="1"/>
</dbReference>
<keyword evidence="3" id="KW-1185">Reference proteome</keyword>
<sequence length="408" mass="43287">MESAGNRPLSSHTGDLDGVGHAGTPETRGPLAGIRVVEFAGLGPTPFSCMILADFGAEVLRVERIGQVSAAGGDERYNYLNRSRSTIALDLKSDEGLALARELASRADVLVEGFRPGAMERLGLGPDELCALNPRLVYSRMTGWGQTGPLAQTAGHDINYLALTGGLDLIGPPDQPPPPPLNFAANFGGGGMLLVAGILAALVERATSGRGQVIDAAMIDGASLLMTQVFAWTRMGIWRPGRGGNLLDGSAYFYRCYETSDGRYMAVGALEPQFHALFVAALGLDPVEFANHLDPRNWAERATRIALLFRERTQAEWTAVFEGIDACVTPVLSPEEAVHHPANMARGVHVGPEDARQPAPAPRLSRTPGMVRSMPSLAGENGAQALENWGFDSRTIATLNAAGVLAAR</sequence>
<feature type="region of interest" description="Disordered" evidence="1">
    <location>
        <begin position="1"/>
        <end position="27"/>
    </location>
</feature>
<dbReference type="Proteomes" id="UP000009134">
    <property type="component" value="Chromosome"/>
</dbReference>
<dbReference type="PANTHER" id="PTHR48228">
    <property type="entry name" value="SUCCINYL-COA--D-CITRAMALATE COA-TRANSFERASE"/>
    <property type="match status" value="1"/>
</dbReference>
<gene>
    <name evidence="2" type="ordered locus">Saro_2456</name>
</gene>
<dbReference type="InterPro" id="IPR003673">
    <property type="entry name" value="CoA-Trfase_fam_III"/>
</dbReference>
<name>Q2G5I1_NOVAD</name>
<organism evidence="2 3">
    <name type="scientific">Novosphingobium aromaticivorans (strain ATCC 700278 / DSM 12444 / CCUG 56034 / CIP 105152 / NBRC 16084 / F199)</name>
    <dbReference type="NCBI Taxonomy" id="279238"/>
    <lineage>
        <taxon>Bacteria</taxon>
        <taxon>Pseudomonadati</taxon>
        <taxon>Pseudomonadota</taxon>
        <taxon>Alphaproteobacteria</taxon>
        <taxon>Sphingomonadales</taxon>
        <taxon>Sphingomonadaceae</taxon>
        <taxon>Novosphingobium</taxon>
    </lineage>
</organism>
<dbReference type="InterPro" id="IPR023606">
    <property type="entry name" value="CoA-Trfase_III_dom_1_sf"/>
</dbReference>
<protein>
    <submittedName>
        <fullName evidence="2">L-carnitine dehydratase/bile acid-inducible protein F</fullName>
    </submittedName>
</protein>
<dbReference type="KEGG" id="nar:Saro_2456"/>
<dbReference type="PANTHER" id="PTHR48228:SF5">
    <property type="entry name" value="ALPHA-METHYLACYL-COA RACEMASE"/>
    <property type="match status" value="1"/>
</dbReference>
<dbReference type="InterPro" id="IPR050509">
    <property type="entry name" value="CoA-transferase_III"/>
</dbReference>
<accession>Q2G5I1</accession>
<dbReference type="HOGENOM" id="CLU_033975_5_0_5"/>
<dbReference type="RefSeq" id="WP_011446098.1">
    <property type="nucleotide sequence ID" value="NC_007794.1"/>
</dbReference>
<reference evidence="3" key="1">
    <citation type="submission" date="2006-01" db="EMBL/GenBank/DDBJ databases">
        <title>Complete sequence of Novosphingobium aromaticivorans DSM 12444.</title>
        <authorList>
            <consortium name="US DOE Joint Genome Institute"/>
            <person name="Copeland A."/>
            <person name="Lucas S."/>
            <person name="Lapidus A."/>
            <person name="Barry K."/>
            <person name="Detter J.C."/>
            <person name="Glavina T."/>
            <person name="Hammon N."/>
            <person name="Israni S."/>
            <person name="Pitluck S."/>
            <person name="Chain P."/>
            <person name="Malfatti S."/>
            <person name="Shin M."/>
            <person name="Vergez L."/>
            <person name="Schmutz J."/>
            <person name="Larimer F."/>
            <person name="Land M."/>
            <person name="Kyrpides N."/>
            <person name="Ivanova N."/>
            <person name="Fredrickson J."/>
            <person name="Balkwill D."/>
            <person name="Romine M.F."/>
            <person name="Richardson P."/>
        </authorList>
    </citation>
    <scope>NUCLEOTIDE SEQUENCE [LARGE SCALE GENOMIC DNA]</scope>
    <source>
        <strain evidence="3">ATCC 700278 / DSM 12444 / CCUG 56034 / CIP 105152 / NBRC 16084 / F199</strain>
    </source>
</reference>
<dbReference type="InterPro" id="IPR044855">
    <property type="entry name" value="CoA-Trfase_III_dom3_sf"/>
</dbReference>
<dbReference type="GO" id="GO:0003824">
    <property type="term" value="F:catalytic activity"/>
    <property type="evidence" value="ECO:0007669"/>
    <property type="project" value="InterPro"/>
</dbReference>
<evidence type="ECO:0000313" key="2">
    <source>
        <dbReference type="EMBL" id="ABD26892.1"/>
    </source>
</evidence>
<proteinExistence type="predicted"/>